<evidence type="ECO:0008006" key="3">
    <source>
        <dbReference type="Google" id="ProtNLM"/>
    </source>
</evidence>
<accession>A0AAV4AQ68</accession>
<keyword evidence="2" id="KW-1185">Reference proteome</keyword>
<proteinExistence type="predicted"/>
<dbReference type="Proteomes" id="UP000735302">
    <property type="component" value="Unassembled WGS sequence"/>
</dbReference>
<gene>
    <name evidence="1" type="ORF">PoB_003497400</name>
</gene>
<organism evidence="1 2">
    <name type="scientific">Plakobranchus ocellatus</name>
    <dbReference type="NCBI Taxonomy" id="259542"/>
    <lineage>
        <taxon>Eukaryota</taxon>
        <taxon>Metazoa</taxon>
        <taxon>Spiralia</taxon>
        <taxon>Lophotrochozoa</taxon>
        <taxon>Mollusca</taxon>
        <taxon>Gastropoda</taxon>
        <taxon>Heterobranchia</taxon>
        <taxon>Euthyneura</taxon>
        <taxon>Panpulmonata</taxon>
        <taxon>Sacoglossa</taxon>
        <taxon>Placobranchoidea</taxon>
        <taxon>Plakobranchidae</taxon>
        <taxon>Plakobranchus</taxon>
    </lineage>
</organism>
<dbReference type="AlphaFoldDB" id="A0AAV4AQ68"/>
<evidence type="ECO:0000313" key="2">
    <source>
        <dbReference type="Proteomes" id="UP000735302"/>
    </source>
</evidence>
<protein>
    <recommendedName>
        <fullName evidence="3">SGF29 C-terminal domain-containing protein</fullName>
    </recommendedName>
</protein>
<dbReference type="EMBL" id="BLXT01003960">
    <property type="protein sequence ID" value="GFO08469.1"/>
    <property type="molecule type" value="Genomic_DNA"/>
</dbReference>
<comment type="caution">
    <text evidence="1">The sequence shown here is derived from an EMBL/GenBank/DDBJ whole genome shotgun (WGS) entry which is preliminary data.</text>
</comment>
<reference evidence="1 2" key="1">
    <citation type="journal article" date="2021" name="Elife">
        <title>Chloroplast acquisition without the gene transfer in kleptoplastic sea slugs, Plakobranchus ocellatus.</title>
        <authorList>
            <person name="Maeda T."/>
            <person name="Takahashi S."/>
            <person name="Yoshida T."/>
            <person name="Shimamura S."/>
            <person name="Takaki Y."/>
            <person name="Nagai Y."/>
            <person name="Toyoda A."/>
            <person name="Suzuki Y."/>
            <person name="Arimoto A."/>
            <person name="Ishii H."/>
            <person name="Satoh N."/>
            <person name="Nishiyama T."/>
            <person name="Hasebe M."/>
            <person name="Maruyama T."/>
            <person name="Minagawa J."/>
            <person name="Obokata J."/>
            <person name="Shigenobu S."/>
        </authorList>
    </citation>
    <scope>NUCLEOTIDE SEQUENCE [LARGE SCALE GENOMIC DNA]</scope>
</reference>
<evidence type="ECO:0000313" key="1">
    <source>
        <dbReference type="EMBL" id="GFO08469.1"/>
    </source>
</evidence>
<sequence length="123" mass="14310">MPVKQLKTHKKSHKQKMAVIDQRKRTTNVFDCLNADRVTQSQTYQVGQYLEVFLYAENGARRPYRGIIQDCIDEEWEIKFMEKKGDAYVWPVKDDISLMPGSDISQILPPPTLIGRGKYKFIS</sequence>
<name>A0AAV4AQ68_9GAST</name>